<accession>A0A5B8LQY5</accession>
<gene>
    <name evidence="1" type="ORF">FPZ08_06885</name>
</gene>
<evidence type="ECO:0000313" key="2">
    <source>
        <dbReference type="Proteomes" id="UP000315364"/>
    </source>
</evidence>
<dbReference type="RefSeq" id="WP_146289283.1">
    <property type="nucleotide sequence ID" value="NZ_CP042304.1"/>
</dbReference>
<evidence type="ECO:0000313" key="1">
    <source>
        <dbReference type="EMBL" id="QDZ10496.1"/>
    </source>
</evidence>
<protein>
    <submittedName>
        <fullName evidence="1">Uncharacterized protein</fullName>
    </submittedName>
</protein>
<organism evidence="1 2">
    <name type="scientific">Devosia ginsengisoli</name>
    <dbReference type="NCBI Taxonomy" id="400770"/>
    <lineage>
        <taxon>Bacteria</taxon>
        <taxon>Pseudomonadati</taxon>
        <taxon>Pseudomonadota</taxon>
        <taxon>Alphaproteobacteria</taxon>
        <taxon>Hyphomicrobiales</taxon>
        <taxon>Devosiaceae</taxon>
        <taxon>Devosia</taxon>
    </lineage>
</organism>
<dbReference type="KEGG" id="dea:FPZ08_06885"/>
<dbReference type="EMBL" id="CP042304">
    <property type="protein sequence ID" value="QDZ10496.1"/>
    <property type="molecule type" value="Genomic_DNA"/>
</dbReference>
<proteinExistence type="predicted"/>
<dbReference type="Proteomes" id="UP000315364">
    <property type="component" value="Chromosome"/>
</dbReference>
<reference evidence="1 2" key="1">
    <citation type="submission" date="2019-07" db="EMBL/GenBank/DDBJ databases">
        <title>Full genome sequence of Devosia sp. Gsoil 520.</title>
        <authorList>
            <person name="Im W.-T."/>
        </authorList>
    </citation>
    <scope>NUCLEOTIDE SEQUENCE [LARGE SCALE GENOMIC DNA]</scope>
    <source>
        <strain evidence="1 2">Gsoil 520</strain>
    </source>
</reference>
<dbReference type="OrthoDB" id="7947382at2"/>
<dbReference type="AlphaFoldDB" id="A0A5B8LQY5"/>
<name>A0A5B8LQY5_9HYPH</name>
<keyword evidence="2" id="KW-1185">Reference proteome</keyword>
<sequence>MSIRREVRTLDDFRTTGRSIRAFCSHYFVCSHDAQLRLELLAFHLGWSFDFYNGRDSLAARLRCSVCGWYHPTFALGHANKATGFAGTHSAGFDPLPADTLRQLQEQRAAAMAGELPWVGIRKGGRKFGR</sequence>